<keyword evidence="2 5" id="KW-0808">Transferase</keyword>
<protein>
    <recommendedName>
        <fullName evidence="5">Probable RNA 2'-phosphotransferase</fullName>
        <ecNumber evidence="5">2.7.1.-</ecNumber>
    </recommendedName>
</protein>
<dbReference type="InterPro" id="IPR022928">
    <property type="entry name" value="RNA_2'-PTrans_KptA"/>
</dbReference>
<name>A0A810N8E2_9ACTN</name>
<dbReference type="GO" id="GO:0000215">
    <property type="term" value="F:tRNA 2'-phosphotransferase activity"/>
    <property type="evidence" value="ECO:0007669"/>
    <property type="project" value="TreeGrafter"/>
</dbReference>
<dbReference type="InterPro" id="IPR003959">
    <property type="entry name" value="ATPase_AAA_core"/>
</dbReference>
<comment type="function">
    <text evidence="4 5">Removes the 2'-phosphate from RNA via an intermediate in which the phosphate is ADP-ribosylated by NAD followed by a presumed transesterification to release the RNA and generate ADP-ribose 1''-2''-cyclic phosphate (APPR&gt;P). May function as an ADP-ribosylase.</text>
</comment>
<evidence type="ECO:0000256" key="5">
    <source>
        <dbReference type="HAMAP-Rule" id="MF_00299"/>
    </source>
</evidence>
<evidence type="ECO:0000313" key="8">
    <source>
        <dbReference type="Proteomes" id="UP000680866"/>
    </source>
</evidence>
<sequence>MRIPRQIPLEVGAPGTAPESLLPVVLTVDDSDSPRDVIDALGLTAFVAGHQPYATSKNLNNVRDDATLLPPDVRVLRDSRSDNEHARLAAGDGWTLRAVHWPRGRTAFVAVTATTAELGAEILALATDGMTEPPPPAEEAVAMGFWYASSNGPQRNPRSISVDPWADIRGNYAATARAEFDRLVKVDRDSVRGRLVLLHGPPGTGKTTVLRALAREWRDWCQFDCVLDPEALFSNPAYLMEVALNGGRECSCPDRKHDKWRLLLLEDCDELIRGEAKQTTGQALSRLLNLTDGLLGQGRKVLVAITTNEDLARLHPAVVRPGRCLARIEVPALSAAEAQTWLGTPAGARRRVRRSPSCTPCATATRWRSSRSRCRAASTCDGAGPGVPAPGPAGRENPWNGAGTATTLIGVDHDRIVSLSKRMSRLLRHAPERAGLTLDAAGWVPVDEFLAATRIGREELDLVVAGNDKRRFAVERGPDGVERIRANQGHSVPVRLGLSPMVPPDLLFHGTGAVAVASIRATGLDRGGRHHVHLSADRATAHRVGARRRGAVVVLTVDAAAMHRAGHEFFRSANGVWLTDAVPPSYLDRPAAG</sequence>
<evidence type="ECO:0000259" key="6">
    <source>
        <dbReference type="SMART" id="SM00382"/>
    </source>
</evidence>
<dbReference type="Pfam" id="PF19347">
    <property type="entry name" value="DUF5925"/>
    <property type="match status" value="1"/>
</dbReference>
<keyword evidence="8" id="KW-1185">Reference proteome</keyword>
<dbReference type="RefSeq" id="WP_212817913.1">
    <property type="nucleotide sequence ID" value="NZ_AP023359.1"/>
</dbReference>
<proteinExistence type="inferred from homology"/>
<dbReference type="InterPro" id="IPR042081">
    <property type="entry name" value="RNA_2'-PTrans_C"/>
</dbReference>
<gene>
    <name evidence="5" type="primary">kptA</name>
    <name evidence="7" type="ORF">Prubr_57450</name>
</gene>
<organism evidence="7 8">
    <name type="scientific">Polymorphospora rubra</name>
    <dbReference type="NCBI Taxonomy" id="338584"/>
    <lineage>
        <taxon>Bacteria</taxon>
        <taxon>Bacillati</taxon>
        <taxon>Actinomycetota</taxon>
        <taxon>Actinomycetes</taxon>
        <taxon>Micromonosporales</taxon>
        <taxon>Micromonosporaceae</taxon>
        <taxon>Polymorphospora</taxon>
    </lineage>
</organism>
<dbReference type="InterPro" id="IPR045969">
    <property type="entry name" value="DUF5925"/>
</dbReference>
<dbReference type="GO" id="GO:0016887">
    <property type="term" value="F:ATP hydrolysis activity"/>
    <property type="evidence" value="ECO:0007669"/>
    <property type="project" value="InterPro"/>
</dbReference>
<dbReference type="PANTHER" id="PTHR12684:SF2">
    <property type="entry name" value="TRNA 2'-PHOSPHOTRANSFERASE 1"/>
    <property type="match status" value="1"/>
</dbReference>
<dbReference type="SMART" id="SM00382">
    <property type="entry name" value="AAA"/>
    <property type="match status" value="1"/>
</dbReference>
<dbReference type="KEGG" id="pry:Prubr_57450"/>
<dbReference type="Gene3D" id="3.20.170.30">
    <property type="match status" value="1"/>
</dbReference>
<dbReference type="EC" id="2.7.1.-" evidence="5"/>
<dbReference type="InterPro" id="IPR003593">
    <property type="entry name" value="AAA+_ATPase"/>
</dbReference>
<dbReference type="Proteomes" id="UP000680866">
    <property type="component" value="Chromosome"/>
</dbReference>
<dbReference type="Gene3D" id="3.40.50.300">
    <property type="entry name" value="P-loop containing nucleotide triphosphate hydrolases"/>
    <property type="match status" value="1"/>
</dbReference>
<dbReference type="GO" id="GO:0006388">
    <property type="term" value="P:tRNA splicing, via endonucleolytic cleavage and ligation"/>
    <property type="evidence" value="ECO:0007669"/>
    <property type="project" value="UniProtKB-UniRule"/>
</dbReference>
<evidence type="ECO:0000256" key="4">
    <source>
        <dbReference type="ARBA" id="ARBA00025212"/>
    </source>
</evidence>
<dbReference type="Pfam" id="PF00004">
    <property type="entry name" value="AAA"/>
    <property type="match status" value="1"/>
</dbReference>
<comment type="similarity">
    <text evidence="1 5">Belongs to the KptA/TPT1 family.</text>
</comment>
<dbReference type="EMBL" id="AP023359">
    <property type="protein sequence ID" value="BCJ68724.1"/>
    <property type="molecule type" value="Genomic_DNA"/>
</dbReference>
<dbReference type="GO" id="GO:0003950">
    <property type="term" value="F:NAD+ poly-ADP-ribosyltransferase activity"/>
    <property type="evidence" value="ECO:0007669"/>
    <property type="project" value="InterPro"/>
</dbReference>
<evidence type="ECO:0000256" key="3">
    <source>
        <dbReference type="ARBA" id="ARBA00023027"/>
    </source>
</evidence>
<dbReference type="Pfam" id="PF01885">
    <property type="entry name" value="PTS_2-RNA"/>
    <property type="match status" value="1"/>
</dbReference>
<accession>A0A810N8E2</accession>
<dbReference type="SUPFAM" id="SSF56399">
    <property type="entry name" value="ADP-ribosylation"/>
    <property type="match status" value="1"/>
</dbReference>
<evidence type="ECO:0000313" key="7">
    <source>
        <dbReference type="EMBL" id="BCJ68724.1"/>
    </source>
</evidence>
<feature type="domain" description="AAA+ ATPase" evidence="6">
    <location>
        <begin position="192"/>
        <end position="334"/>
    </location>
</feature>
<reference evidence="7" key="1">
    <citation type="submission" date="2020-08" db="EMBL/GenBank/DDBJ databases">
        <title>Whole genome shotgun sequence of Polymorphospora rubra NBRC 101157.</title>
        <authorList>
            <person name="Komaki H."/>
            <person name="Tamura T."/>
        </authorList>
    </citation>
    <scope>NUCLEOTIDE SEQUENCE</scope>
    <source>
        <strain evidence="7">NBRC 101157</strain>
    </source>
</reference>
<dbReference type="PANTHER" id="PTHR12684">
    <property type="entry name" value="PUTATIVE PHOSPHOTRANSFERASE"/>
    <property type="match status" value="1"/>
</dbReference>
<keyword evidence="3 5" id="KW-0520">NAD</keyword>
<dbReference type="InterPro" id="IPR027417">
    <property type="entry name" value="P-loop_NTPase"/>
</dbReference>
<dbReference type="HAMAP" id="MF_00299">
    <property type="entry name" value="KptA"/>
    <property type="match status" value="1"/>
</dbReference>
<evidence type="ECO:0000256" key="1">
    <source>
        <dbReference type="ARBA" id="ARBA00009836"/>
    </source>
</evidence>
<evidence type="ECO:0000256" key="2">
    <source>
        <dbReference type="ARBA" id="ARBA00022679"/>
    </source>
</evidence>
<dbReference type="SUPFAM" id="SSF52540">
    <property type="entry name" value="P-loop containing nucleoside triphosphate hydrolases"/>
    <property type="match status" value="1"/>
</dbReference>
<dbReference type="AlphaFoldDB" id="A0A810N8E2"/>
<dbReference type="InterPro" id="IPR002745">
    <property type="entry name" value="Ptrans_KptA/Tpt1"/>
</dbReference>
<dbReference type="GO" id="GO:0005524">
    <property type="term" value="F:ATP binding"/>
    <property type="evidence" value="ECO:0007669"/>
    <property type="project" value="InterPro"/>
</dbReference>
<dbReference type="Gene3D" id="1.10.10.970">
    <property type="entry name" value="RNA 2'-phosphotransferase, Tpt1/KptA family, N-terminal domain"/>
    <property type="match status" value="1"/>
</dbReference>
<dbReference type="InterPro" id="IPR042080">
    <property type="entry name" value="RNA_2'-PTrans_N"/>
</dbReference>